<dbReference type="Pfam" id="PF10644">
    <property type="entry name" value="Misat_Tub_SegII"/>
    <property type="match status" value="1"/>
</dbReference>
<dbReference type="PANTHER" id="PTHR13391">
    <property type="entry name" value="MITOCHONDRIAL DISTRIBUTION REGULATOR MISATO"/>
    <property type="match status" value="1"/>
</dbReference>
<reference evidence="3" key="1">
    <citation type="submission" date="2021-01" db="EMBL/GenBank/DDBJ databases">
        <authorList>
            <person name="Corre E."/>
            <person name="Pelletier E."/>
            <person name="Niang G."/>
            <person name="Scheremetjew M."/>
            <person name="Finn R."/>
            <person name="Kale V."/>
            <person name="Holt S."/>
            <person name="Cochrane G."/>
            <person name="Meng A."/>
            <person name="Brown T."/>
            <person name="Cohen L."/>
        </authorList>
    </citation>
    <scope>NUCLEOTIDE SEQUENCE</scope>
    <source>
        <strain evidence="3">CCMP3105</strain>
    </source>
</reference>
<protein>
    <recommendedName>
        <fullName evidence="2">Misato Segment II tubulin-like domain-containing protein</fullName>
    </recommendedName>
</protein>
<dbReference type="InterPro" id="IPR019605">
    <property type="entry name" value="Misato_II_tubulin-like"/>
</dbReference>
<organism evidence="3">
    <name type="scientific">Alexandrium monilatum</name>
    <dbReference type="NCBI Taxonomy" id="311494"/>
    <lineage>
        <taxon>Eukaryota</taxon>
        <taxon>Sar</taxon>
        <taxon>Alveolata</taxon>
        <taxon>Dinophyceae</taxon>
        <taxon>Gonyaulacales</taxon>
        <taxon>Pyrocystaceae</taxon>
        <taxon>Alexandrium</taxon>
    </lineage>
</organism>
<dbReference type="SUPFAM" id="SSF52490">
    <property type="entry name" value="Tubulin nucleotide-binding domain-like"/>
    <property type="match status" value="1"/>
</dbReference>
<dbReference type="PANTHER" id="PTHR13391:SF0">
    <property type="entry name" value="PROTEIN MISATO HOMOLOG 1"/>
    <property type="match status" value="1"/>
</dbReference>
<dbReference type="InterPro" id="IPR049942">
    <property type="entry name" value="DML1/Misato"/>
</dbReference>
<evidence type="ECO:0000256" key="1">
    <source>
        <dbReference type="SAM" id="MobiDB-lite"/>
    </source>
</evidence>
<dbReference type="EMBL" id="HBNR01043004">
    <property type="protein sequence ID" value="CAE4602913.1"/>
    <property type="molecule type" value="Transcribed_RNA"/>
</dbReference>
<feature type="domain" description="Misato Segment II tubulin-like" evidence="2">
    <location>
        <begin position="68"/>
        <end position="183"/>
    </location>
</feature>
<proteinExistence type="predicted"/>
<evidence type="ECO:0000313" key="3">
    <source>
        <dbReference type="EMBL" id="CAE4602913.1"/>
    </source>
</evidence>
<name>A0A7S4VK23_9DINO</name>
<accession>A0A7S4VK23</accession>
<evidence type="ECO:0000259" key="2">
    <source>
        <dbReference type="Pfam" id="PF10644"/>
    </source>
</evidence>
<gene>
    <name evidence="3" type="ORF">AMON00008_LOCUS29921</name>
</gene>
<feature type="region of interest" description="Disordered" evidence="1">
    <location>
        <begin position="1"/>
        <end position="36"/>
    </location>
</feature>
<dbReference type="InterPro" id="IPR036525">
    <property type="entry name" value="Tubulin/FtsZ_GTPase_sf"/>
</dbReference>
<dbReference type="GO" id="GO:0007005">
    <property type="term" value="P:mitochondrion organization"/>
    <property type="evidence" value="ECO:0007669"/>
    <property type="project" value="InterPro"/>
</dbReference>
<dbReference type="GO" id="GO:0005737">
    <property type="term" value="C:cytoplasm"/>
    <property type="evidence" value="ECO:0007669"/>
    <property type="project" value="TreeGrafter"/>
</dbReference>
<dbReference type="Gene3D" id="3.40.50.1440">
    <property type="entry name" value="Tubulin/FtsZ, GTPase domain"/>
    <property type="match status" value="1"/>
</dbReference>
<dbReference type="AlphaFoldDB" id="A0A7S4VK23"/>
<sequence length="652" mass="68326">MAQGARPGTPPRREPREPALGVGRQRAAIGRPPASAARRWPLLPGAAPPVRVGLALGSDTGMASGAMEVLTLQLGHFANHVGAHFWNLEEELATLEEGAEGGGEVPETAFERLHRCTERAGAMSWHPRLVSVGLKGSLCSTYPGKGVEEQDPQPELVGPLWEHGTASHRSEPVPSHPFQLHLEDLECEEDEQTCAEADAEAGAEAAAVGAGNAAAQCPAGPHATAAYNFSDTVRSWTDYIQVRLPASSIHELAGWHHGVAPFATFFDGRQLRGSPDEEPVLDLVRRQLEMCDRLDAVHAVLDMHNGFSGVADVVLRWVHEEQPKCGQLVMAVQPPAAGGEQPAGPTGPGQASMGAADAEACAWVSAAFSFAGLLGAATDVWVPAAVPLWSAGRRPAALAGLREASAYETSALVATALEAATLPYRLRGGCRPSEFLSSLTPAHRPACGLLLALPLPSLQAAPTDAGGSPGAPAGAGTLAELQPHFMDIASTPALHHTNPYASLVLRGGTPRRLVDLCAGLPGRALRSSFAHPAPLPLPVPFPQIFGPQVSREGRLALPSPLDAMMARVPGQDVEACPTATYLHGTAMAGRSAPLHRMASAVRAHQRSAWAAATCQRFGVETDELREVLEVVTDHLESGAAAMSDSDGDRPRA</sequence>